<keyword evidence="2" id="KW-1185">Reference proteome</keyword>
<dbReference type="Proteomes" id="UP000028990">
    <property type="component" value="Unassembled WGS sequence"/>
</dbReference>
<dbReference type="EMBL" id="KN122776">
    <property type="protein sequence ID" value="KFO28271.1"/>
    <property type="molecule type" value="Genomic_DNA"/>
</dbReference>
<dbReference type="AlphaFoldDB" id="A0A091DZP2"/>
<reference evidence="1 2" key="1">
    <citation type="submission" date="2013-11" db="EMBL/GenBank/DDBJ databases">
        <title>The Damaraland mole rat (Fukomys damarensis) genome and evolution of African mole rats.</title>
        <authorList>
            <person name="Gladyshev V.N."/>
            <person name="Fang X."/>
        </authorList>
    </citation>
    <scope>NUCLEOTIDE SEQUENCE [LARGE SCALE GENOMIC DNA]</scope>
    <source>
        <tissue evidence="1">Liver</tissue>
    </source>
</reference>
<evidence type="ECO:0000313" key="1">
    <source>
        <dbReference type="EMBL" id="KFO28271.1"/>
    </source>
</evidence>
<evidence type="ECO:0000313" key="2">
    <source>
        <dbReference type="Proteomes" id="UP000028990"/>
    </source>
</evidence>
<accession>A0A091DZP2</accession>
<protein>
    <submittedName>
        <fullName evidence="1">Uncharacterized protein</fullName>
    </submittedName>
</protein>
<organism evidence="1 2">
    <name type="scientific">Fukomys damarensis</name>
    <name type="common">Damaraland mole rat</name>
    <name type="synonym">Cryptomys damarensis</name>
    <dbReference type="NCBI Taxonomy" id="885580"/>
    <lineage>
        <taxon>Eukaryota</taxon>
        <taxon>Metazoa</taxon>
        <taxon>Chordata</taxon>
        <taxon>Craniata</taxon>
        <taxon>Vertebrata</taxon>
        <taxon>Euteleostomi</taxon>
        <taxon>Mammalia</taxon>
        <taxon>Eutheria</taxon>
        <taxon>Euarchontoglires</taxon>
        <taxon>Glires</taxon>
        <taxon>Rodentia</taxon>
        <taxon>Hystricomorpha</taxon>
        <taxon>Bathyergidae</taxon>
        <taxon>Fukomys</taxon>
    </lineage>
</organism>
<gene>
    <name evidence="1" type="ORF">H920_10132</name>
</gene>
<name>A0A091DZP2_FUKDA</name>
<sequence>MAVQSNTSQPEVTGAEATVLPRNVPGYRLCRGLVMVIYWVTNDAMAARWFTRLISNVPGYRLCRGLVMVIYWVTNDAMAARWFTRLIR</sequence>
<proteinExistence type="predicted"/>